<proteinExistence type="predicted"/>
<feature type="compositionally biased region" description="Acidic residues" evidence="1">
    <location>
        <begin position="150"/>
        <end position="167"/>
    </location>
</feature>
<organism evidence="2 3">
    <name type="scientific">Pararge aegeria aegeria</name>
    <dbReference type="NCBI Taxonomy" id="348720"/>
    <lineage>
        <taxon>Eukaryota</taxon>
        <taxon>Metazoa</taxon>
        <taxon>Ecdysozoa</taxon>
        <taxon>Arthropoda</taxon>
        <taxon>Hexapoda</taxon>
        <taxon>Insecta</taxon>
        <taxon>Pterygota</taxon>
        <taxon>Neoptera</taxon>
        <taxon>Endopterygota</taxon>
        <taxon>Lepidoptera</taxon>
        <taxon>Glossata</taxon>
        <taxon>Ditrysia</taxon>
        <taxon>Papilionoidea</taxon>
        <taxon>Nymphalidae</taxon>
        <taxon>Satyrinae</taxon>
        <taxon>Satyrini</taxon>
        <taxon>Parargina</taxon>
        <taxon>Pararge</taxon>
    </lineage>
</organism>
<feature type="non-terminal residue" evidence="2">
    <location>
        <position position="1"/>
    </location>
</feature>
<accession>A0A8S4QLY2</accession>
<comment type="caution">
    <text evidence="2">The sequence shown here is derived from an EMBL/GenBank/DDBJ whole genome shotgun (WGS) entry which is preliminary data.</text>
</comment>
<dbReference type="AlphaFoldDB" id="A0A8S4QLY2"/>
<name>A0A8S4QLY2_9NEOP</name>
<evidence type="ECO:0000313" key="3">
    <source>
        <dbReference type="Proteomes" id="UP000838756"/>
    </source>
</evidence>
<dbReference type="OrthoDB" id="8193998at2759"/>
<sequence length="194" mass="22222">LLTEISMNPTKKSEIPGRTAAMEDLALHHFLMGFHPRISNIVKCRSPRNLNEAIGFAISEEKFCKLFIENQKTLKKTKSLLIIFNISQNLIKNLTGLFQAHPIMHLYLDPLRDIRVNLLLDPFKVSSRNAISTGLLKALQINNKQRINFVDDESPPDEGQYYEEVEDQPGSAVLDDQSYDEYYEEDDLENNLNA</sequence>
<reference evidence="2" key="1">
    <citation type="submission" date="2022-03" db="EMBL/GenBank/DDBJ databases">
        <authorList>
            <person name="Lindestad O."/>
        </authorList>
    </citation>
    <scope>NUCLEOTIDE SEQUENCE</scope>
</reference>
<keyword evidence="3" id="KW-1185">Reference proteome</keyword>
<evidence type="ECO:0000256" key="1">
    <source>
        <dbReference type="SAM" id="MobiDB-lite"/>
    </source>
</evidence>
<dbReference type="Proteomes" id="UP000838756">
    <property type="component" value="Unassembled WGS sequence"/>
</dbReference>
<gene>
    <name evidence="2" type="primary">jg18563</name>
    <name evidence="2" type="ORF">PAEG_LOCUS4158</name>
</gene>
<protein>
    <submittedName>
        <fullName evidence="2">Jg18563 protein</fullName>
    </submittedName>
</protein>
<dbReference type="EMBL" id="CAKXAJ010013974">
    <property type="protein sequence ID" value="CAH2216089.1"/>
    <property type="molecule type" value="Genomic_DNA"/>
</dbReference>
<evidence type="ECO:0000313" key="2">
    <source>
        <dbReference type="EMBL" id="CAH2216089.1"/>
    </source>
</evidence>
<feature type="region of interest" description="Disordered" evidence="1">
    <location>
        <begin position="149"/>
        <end position="194"/>
    </location>
</feature>
<feature type="compositionally biased region" description="Acidic residues" evidence="1">
    <location>
        <begin position="177"/>
        <end position="194"/>
    </location>
</feature>